<dbReference type="HOGENOM" id="CLU_1069340_0_0_6"/>
<dbReference type="EMBL" id="JH600070">
    <property type="protein sequence ID" value="EIJ41248.1"/>
    <property type="molecule type" value="Genomic_DNA"/>
</dbReference>
<protein>
    <recommendedName>
        <fullName evidence="1">PPM-type phosphatase domain-containing protein</fullName>
    </recommendedName>
</protein>
<dbReference type="OrthoDB" id="5623714at2"/>
<keyword evidence="3" id="KW-1185">Reference proteome</keyword>
<evidence type="ECO:0000313" key="2">
    <source>
        <dbReference type="EMBL" id="EIJ41248.1"/>
    </source>
</evidence>
<organism evidence="2 3">
    <name type="scientific">Beggiatoa alba B18LD</name>
    <dbReference type="NCBI Taxonomy" id="395493"/>
    <lineage>
        <taxon>Bacteria</taxon>
        <taxon>Pseudomonadati</taxon>
        <taxon>Pseudomonadota</taxon>
        <taxon>Gammaproteobacteria</taxon>
        <taxon>Thiotrichales</taxon>
        <taxon>Thiotrichaceae</taxon>
        <taxon>Beggiatoa</taxon>
    </lineage>
</organism>
<feature type="domain" description="PPM-type phosphatase" evidence="1">
    <location>
        <begin position="16"/>
        <end position="202"/>
    </location>
</feature>
<name>I3CCA5_9GAMM</name>
<dbReference type="AlphaFoldDB" id="I3CCA5"/>
<reference evidence="2 3" key="1">
    <citation type="submission" date="2011-11" db="EMBL/GenBank/DDBJ databases">
        <title>Improved High-Quality Draft sequence of Beggiatoa alba B18lD.</title>
        <authorList>
            <consortium name="US DOE Joint Genome Institute"/>
            <person name="Lucas S."/>
            <person name="Han J."/>
            <person name="Lapidus A."/>
            <person name="Cheng J.-F."/>
            <person name="Goodwin L."/>
            <person name="Pitluck S."/>
            <person name="Peters L."/>
            <person name="Mikhailova N."/>
            <person name="Held B."/>
            <person name="Detter J.C."/>
            <person name="Han C."/>
            <person name="Tapia R."/>
            <person name="Land M."/>
            <person name="Hauser L."/>
            <person name="Kyrpides N."/>
            <person name="Ivanova N."/>
            <person name="Pagani I."/>
            <person name="Samuel K."/>
            <person name="Teske A."/>
            <person name="Mueller J."/>
            <person name="Woyke T."/>
        </authorList>
    </citation>
    <scope>NUCLEOTIDE SEQUENCE [LARGE SCALE GENOMIC DNA]</scope>
    <source>
        <strain evidence="2 3">B18LD</strain>
    </source>
</reference>
<gene>
    <name evidence="2" type="ORF">BegalDRAFT_0328</name>
</gene>
<evidence type="ECO:0000313" key="3">
    <source>
        <dbReference type="Proteomes" id="UP000005744"/>
    </source>
</evidence>
<proteinExistence type="predicted"/>
<dbReference type="Pfam" id="PF13672">
    <property type="entry name" value="PP2C_2"/>
    <property type="match status" value="1"/>
</dbReference>
<dbReference type="SUPFAM" id="SSF81606">
    <property type="entry name" value="PP2C-like"/>
    <property type="match status" value="1"/>
</dbReference>
<dbReference type="Proteomes" id="UP000005744">
    <property type="component" value="Unassembled WGS sequence"/>
</dbReference>
<evidence type="ECO:0000259" key="1">
    <source>
        <dbReference type="Pfam" id="PF13672"/>
    </source>
</evidence>
<dbReference type="InterPro" id="IPR001932">
    <property type="entry name" value="PPM-type_phosphatase-like_dom"/>
</dbReference>
<dbReference type="Gene3D" id="3.60.40.10">
    <property type="entry name" value="PPM-type phosphatase domain"/>
    <property type="match status" value="1"/>
</dbReference>
<dbReference type="RefSeq" id="WP_002683029.1">
    <property type="nucleotide sequence ID" value="NZ_JH600070.1"/>
</dbReference>
<sequence length="263" mass="29551">MLHYDSFFTIGKTHVVCEDYALHGDSPTPFLIVCDGCSSSPNSDVGARILALTAKTLVEKQVDNLISDYYLFGQRLIKQAADIAQKLPISLSVLDATTLIAYQTADSVRIYVYGDGTILLKNQSDKIDYINIEFTHNAPYYLSYWLTEERQQEYASHELYPLIIQDSRASQKENAIYHKPLIFEFSLTEYPTIAIASDGIGQCYNFSDGTRISLLDVATQLLAFKQVEGDFVKRRVKRALEQFAKQGIYAADDLSLAALVRTT</sequence>
<accession>I3CCA5</accession>
<dbReference type="InterPro" id="IPR036457">
    <property type="entry name" value="PPM-type-like_dom_sf"/>
</dbReference>